<keyword evidence="1" id="KW-1133">Transmembrane helix</keyword>
<feature type="transmembrane region" description="Helical" evidence="1">
    <location>
        <begin position="112"/>
        <end position="129"/>
    </location>
</feature>
<organism evidence="3">
    <name type="scientific">Streptomyces sp. NBC_00049</name>
    <dbReference type="NCBI Taxonomy" id="2903617"/>
    <lineage>
        <taxon>Bacteria</taxon>
        <taxon>Bacillati</taxon>
        <taxon>Actinomycetota</taxon>
        <taxon>Actinomycetes</taxon>
        <taxon>Kitasatosporales</taxon>
        <taxon>Streptomycetaceae</taxon>
        <taxon>Streptomyces</taxon>
    </lineage>
</organism>
<evidence type="ECO:0000313" key="3">
    <source>
        <dbReference type="EMBL" id="WTU72232.1"/>
    </source>
</evidence>
<feature type="transmembrane region" description="Helical" evidence="1">
    <location>
        <begin position="20"/>
        <end position="47"/>
    </location>
</feature>
<sequence>MFHPGPPPLVDVLRSPQGLATALTVLLSVAAAINLLSAGVNAFTWSLMKDLLADPDTVAESTLDTSDVLTGLASGFQLLTLIGTGVVFIIWFHRVRVNGEIFRPDVFTQGRGWAIGAWFVPVGNLFMPFRTARQIWTASTQLGPDGSFRHVSTAPLTAWWLVWVLALIAGRASTQMYKRAETPEALRDVSAVSVVSDLLMVAAAVLAILFVRKLTALQNIKAAQGPYAAV</sequence>
<proteinExistence type="predicted"/>
<name>A0AAU2JJP0_9ACTN</name>
<feature type="transmembrane region" description="Helical" evidence="1">
    <location>
        <begin position="189"/>
        <end position="211"/>
    </location>
</feature>
<dbReference type="InterPro" id="IPR025565">
    <property type="entry name" value="DUF4328"/>
</dbReference>
<keyword evidence="1" id="KW-0472">Membrane</keyword>
<accession>A0AAU2JJP0</accession>
<feature type="transmembrane region" description="Helical" evidence="1">
    <location>
        <begin position="68"/>
        <end position="92"/>
    </location>
</feature>
<keyword evidence="1" id="KW-0812">Transmembrane</keyword>
<protein>
    <submittedName>
        <fullName evidence="3">DUF4328 domain-containing protein</fullName>
    </submittedName>
</protein>
<feature type="domain" description="DUF4328" evidence="2">
    <location>
        <begin position="57"/>
        <end position="215"/>
    </location>
</feature>
<dbReference type="EMBL" id="CP108264">
    <property type="protein sequence ID" value="WTU72232.1"/>
    <property type="molecule type" value="Genomic_DNA"/>
</dbReference>
<reference evidence="3" key="1">
    <citation type="submission" date="2022-10" db="EMBL/GenBank/DDBJ databases">
        <title>The complete genomes of actinobacterial strains from the NBC collection.</title>
        <authorList>
            <person name="Joergensen T.S."/>
            <person name="Alvarez Arevalo M."/>
            <person name="Sterndorff E.B."/>
            <person name="Faurdal D."/>
            <person name="Vuksanovic O."/>
            <person name="Mourched A.-S."/>
            <person name="Charusanti P."/>
            <person name="Shaw S."/>
            <person name="Blin K."/>
            <person name="Weber T."/>
        </authorList>
    </citation>
    <scope>NUCLEOTIDE SEQUENCE</scope>
    <source>
        <strain evidence="3">NBC_00049</strain>
    </source>
</reference>
<evidence type="ECO:0000259" key="2">
    <source>
        <dbReference type="Pfam" id="PF14219"/>
    </source>
</evidence>
<feature type="transmembrane region" description="Helical" evidence="1">
    <location>
        <begin position="150"/>
        <end position="169"/>
    </location>
</feature>
<gene>
    <name evidence="3" type="ORF">OG327_02190</name>
</gene>
<evidence type="ECO:0000256" key="1">
    <source>
        <dbReference type="SAM" id="Phobius"/>
    </source>
</evidence>
<dbReference type="AlphaFoldDB" id="A0AAU2JJP0"/>
<dbReference type="Pfam" id="PF14219">
    <property type="entry name" value="DUF4328"/>
    <property type="match status" value="1"/>
</dbReference>